<accession>A0A8K0MYE6</accession>
<keyword evidence="2" id="KW-0472">Membrane</keyword>
<feature type="compositionally biased region" description="Pro residues" evidence="1">
    <location>
        <begin position="10"/>
        <end position="28"/>
    </location>
</feature>
<feature type="region of interest" description="Disordered" evidence="1">
    <location>
        <begin position="1"/>
        <end position="29"/>
    </location>
</feature>
<organism evidence="3 4">
    <name type="scientific">Cocos nucifera</name>
    <name type="common">Coconut palm</name>
    <dbReference type="NCBI Taxonomy" id="13894"/>
    <lineage>
        <taxon>Eukaryota</taxon>
        <taxon>Viridiplantae</taxon>
        <taxon>Streptophyta</taxon>
        <taxon>Embryophyta</taxon>
        <taxon>Tracheophyta</taxon>
        <taxon>Spermatophyta</taxon>
        <taxon>Magnoliopsida</taxon>
        <taxon>Liliopsida</taxon>
        <taxon>Arecaceae</taxon>
        <taxon>Arecoideae</taxon>
        <taxon>Cocoseae</taxon>
        <taxon>Attaleinae</taxon>
        <taxon>Cocos</taxon>
    </lineage>
</organism>
<dbReference type="Proteomes" id="UP000797356">
    <property type="component" value="Chromosome 3"/>
</dbReference>
<gene>
    <name evidence="3" type="ORF">COCNU_03G004080</name>
</gene>
<name>A0A8K0MYE6_COCNU</name>
<evidence type="ECO:0000256" key="1">
    <source>
        <dbReference type="SAM" id="MobiDB-lite"/>
    </source>
</evidence>
<reference evidence="3" key="1">
    <citation type="journal article" date="2017" name="Gigascience">
        <title>The genome draft of coconut (Cocos nucifera).</title>
        <authorList>
            <person name="Xiao Y."/>
            <person name="Xu P."/>
            <person name="Fan H."/>
            <person name="Baudouin L."/>
            <person name="Xia W."/>
            <person name="Bocs S."/>
            <person name="Xu J."/>
            <person name="Li Q."/>
            <person name="Guo A."/>
            <person name="Zhou L."/>
            <person name="Li J."/>
            <person name="Wu Y."/>
            <person name="Ma Z."/>
            <person name="Armero A."/>
            <person name="Issali A.E."/>
            <person name="Liu N."/>
            <person name="Peng M."/>
            <person name="Yang Y."/>
        </authorList>
    </citation>
    <scope>NUCLEOTIDE SEQUENCE</scope>
    <source>
        <tissue evidence="3">Spear leaf of Hainan Tall coconut</tissue>
    </source>
</reference>
<dbReference type="OrthoDB" id="1930127at2759"/>
<comment type="caution">
    <text evidence="3">The sequence shown here is derived from an EMBL/GenBank/DDBJ whole genome shotgun (WGS) entry which is preliminary data.</text>
</comment>
<sequence>MRGRERTGDPNPPRPACLPSPVGDPNPPGVEFRWPGCRRSLPAMCALRLILVFLSTALAGYFAWKTVR</sequence>
<keyword evidence="2" id="KW-1133">Transmembrane helix</keyword>
<feature type="transmembrane region" description="Helical" evidence="2">
    <location>
        <begin position="45"/>
        <end position="64"/>
    </location>
</feature>
<keyword evidence="2" id="KW-0812">Transmembrane</keyword>
<protein>
    <submittedName>
        <fullName evidence="3">Uncharacterized protein</fullName>
    </submittedName>
</protein>
<dbReference type="EMBL" id="CM017874">
    <property type="protein sequence ID" value="KAG1334289.1"/>
    <property type="molecule type" value="Genomic_DNA"/>
</dbReference>
<reference evidence="3" key="2">
    <citation type="submission" date="2019-07" db="EMBL/GenBank/DDBJ databases">
        <authorList>
            <person name="Yang Y."/>
            <person name="Bocs S."/>
            <person name="Baudouin L."/>
        </authorList>
    </citation>
    <scope>NUCLEOTIDE SEQUENCE</scope>
    <source>
        <tissue evidence="3">Spear leaf of Hainan Tall coconut</tissue>
    </source>
</reference>
<keyword evidence="4" id="KW-1185">Reference proteome</keyword>
<evidence type="ECO:0000313" key="4">
    <source>
        <dbReference type="Proteomes" id="UP000797356"/>
    </source>
</evidence>
<proteinExistence type="predicted"/>
<evidence type="ECO:0000256" key="2">
    <source>
        <dbReference type="SAM" id="Phobius"/>
    </source>
</evidence>
<dbReference type="AlphaFoldDB" id="A0A8K0MYE6"/>
<evidence type="ECO:0000313" key="3">
    <source>
        <dbReference type="EMBL" id="KAG1334289.1"/>
    </source>
</evidence>